<dbReference type="EMBL" id="JACXLD010000005">
    <property type="protein sequence ID" value="MBD2859439.1"/>
    <property type="molecule type" value="Genomic_DNA"/>
</dbReference>
<evidence type="ECO:0000313" key="2">
    <source>
        <dbReference type="Proteomes" id="UP000610558"/>
    </source>
</evidence>
<evidence type="ECO:0008006" key="3">
    <source>
        <dbReference type="Google" id="ProtNLM"/>
    </source>
</evidence>
<name>A0A927C1A9_9GAMM</name>
<keyword evidence="2" id="KW-1185">Reference proteome</keyword>
<protein>
    <recommendedName>
        <fullName evidence="3">Lipoprotein</fullName>
    </recommendedName>
</protein>
<sequence length="367" mass="38978">MKSTLKPLVIFSVGALLGGCALMGGGEKPQPKYDESAGVAAQAQQFIEIKNKKANKNVTRVALTTCQVAFAVKQSGGSQTSGHIFDNRDYTVEAKVSQHYHLKGVTDAELQAITDRVCSQGEQQLSAAGFDVMPAASLIKTSEFQDLKESGKDSPLKFKVKSTEYSVFAPTGYRVTDEATANAGLTGGLTNAFKQMGGANPASKEATLAHRLGVTPARLMFVVDMASITENKKGLLGMNQTAMVEGKVNLQVGGTLMLVPPGKMSQTMPGSDKWTYGAHMVPTYFTKHALFTDEAFYSSVEDSTTTGDKVSDGITTALGYLSALGGGTGKKSKTSRYDVNVVPDKFSALILKNGMNFVDMAAYSAKQ</sequence>
<comment type="caution">
    <text evidence="1">The sequence shown here is derived from an EMBL/GenBank/DDBJ whole genome shotgun (WGS) entry which is preliminary data.</text>
</comment>
<organism evidence="1 2">
    <name type="scientific">Spongiibacter pelagi</name>
    <dbReference type="NCBI Taxonomy" id="2760804"/>
    <lineage>
        <taxon>Bacteria</taxon>
        <taxon>Pseudomonadati</taxon>
        <taxon>Pseudomonadota</taxon>
        <taxon>Gammaproteobacteria</taxon>
        <taxon>Cellvibrionales</taxon>
        <taxon>Spongiibacteraceae</taxon>
        <taxon>Spongiibacter</taxon>
    </lineage>
</organism>
<dbReference type="RefSeq" id="WP_190765287.1">
    <property type="nucleotide sequence ID" value="NZ_JACXLD010000005.1"/>
</dbReference>
<gene>
    <name evidence="1" type="ORF">IB286_10530</name>
</gene>
<proteinExistence type="predicted"/>
<evidence type="ECO:0000313" key="1">
    <source>
        <dbReference type="EMBL" id="MBD2859439.1"/>
    </source>
</evidence>
<dbReference type="PROSITE" id="PS51257">
    <property type="entry name" value="PROKAR_LIPOPROTEIN"/>
    <property type="match status" value="1"/>
</dbReference>
<dbReference type="AlphaFoldDB" id="A0A927C1A9"/>
<accession>A0A927C1A9</accession>
<dbReference type="Proteomes" id="UP000610558">
    <property type="component" value="Unassembled WGS sequence"/>
</dbReference>
<reference evidence="1" key="1">
    <citation type="submission" date="2020-09" db="EMBL/GenBank/DDBJ databases">
        <authorList>
            <person name="Yoon J.-W."/>
        </authorList>
    </citation>
    <scope>NUCLEOTIDE SEQUENCE</scope>
    <source>
        <strain evidence="1">KMU-158</strain>
    </source>
</reference>